<feature type="region of interest" description="Disordered" evidence="1">
    <location>
        <begin position="109"/>
        <end position="177"/>
    </location>
</feature>
<dbReference type="OrthoDB" id="116883at2759"/>
<comment type="caution">
    <text evidence="3">The sequence shown here is derived from an EMBL/GenBank/DDBJ whole genome shotgun (WGS) entry which is preliminary data.</text>
</comment>
<keyword evidence="4" id="KW-1185">Reference proteome</keyword>
<organism evidence="3 4">
    <name type="scientific">Folsomia candida</name>
    <name type="common">Springtail</name>
    <dbReference type="NCBI Taxonomy" id="158441"/>
    <lineage>
        <taxon>Eukaryota</taxon>
        <taxon>Metazoa</taxon>
        <taxon>Ecdysozoa</taxon>
        <taxon>Arthropoda</taxon>
        <taxon>Hexapoda</taxon>
        <taxon>Collembola</taxon>
        <taxon>Entomobryomorpha</taxon>
        <taxon>Isotomoidea</taxon>
        <taxon>Isotomidae</taxon>
        <taxon>Proisotominae</taxon>
        <taxon>Folsomia</taxon>
    </lineage>
</organism>
<evidence type="ECO:0000313" key="4">
    <source>
        <dbReference type="Proteomes" id="UP000198287"/>
    </source>
</evidence>
<dbReference type="InterPro" id="IPR036497">
    <property type="entry name" value="GLTP_sf"/>
</dbReference>
<dbReference type="AlphaFoldDB" id="A0A226E446"/>
<dbReference type="OMA" id="GWIWLIY"/>
<dbReference type="GO" id="GO:0016020">
    <property type="term" value="C:membrane"/>
    <property type="evidence" value="ECO:0007669"/>
    <property type="project" value="TreeGrafter"/>
</dbReference>
<evidence type="ECO:0000259" key="2">
    <source>
        <dbReference type="Pfam" id="PF08718"/>
    </source>
</evidence>
<name>A0A226E446_FOLCA</name>
<dbReference type="InterPro" id="IPR014830">
    <property type="entry name" value="Glycolipid_transfer_prot_dom"/>
</dbReference>
<proteinExistence type="predicted"/>
<dbReference type="PANTHER" id="PTHR10219:SF43">
    <property type="entry name" value="GLYCOLIPID TRANSFER PROTEIN DOMAIN-CONTAINING PROTEIN"/>
    <property type="match status" value="1"/>
</dbReference>
<dbReference type="SUPFAM" id="SSF110004">
    <property type="entry name" value="Glycolipid transfer protein, GLTP"/>
    <property type="match status" value="1"/>
</dbReference>
<reference evidence="3 4" key="1">
    <citation type="submission" date="2015-12" db="EMBL/GenBank/DDBJ databases">
        <title>The genome of Folsomia candida.</title>
        <authorList>
            <person name="Faddeeva A."/>
            <person name="Derks M.F."/>
            <person name="Anvar Y."/>
            <person name="Smit S."/>
            <person name="Van Straalen N."/>
            <person name="Roelofs D."/>
        </authorList>
    </citation>
    <scope>NUCLEOTIDE SEQUENCE [LARGE SCALE GENOMIC DNA]</scope>
    <source>
        <strain evidence="3 4">VU population</strain>
        <tissue evidence="3">Whole body</tissue>
    </source>
</reference>
<dbReference type="PANTHER" id="PTHR10219">
    <property type="entry name" value="GLYCOLIPID TRANSFER PROTEIN-RELATED"/>
    <property type="match status" value="1"/>
</dbReference>
<dbReference type="EMBL" id="LNIX01000007">
    <property type="protein sequence ID" value="OXA52050.1"/>
    <property type="molecule type" value="Genomic_DNA"/>
</dbReference>
<evidence type="ECO:0000256" key="1">
    <source>
        <dbReference type="SAM" id="MobiDB-lite"/>
    </source>
</evidence>
<dbReference type="GO" id="GO:1902387">
    <property type="term" value="F:ceramide 1-phosphate binding"/>
    <property type="evidence" value="ECO:0007669"/>
    <property type="project" value="TreeGrafter"/>
</dbReference>
<accession>A0A226E446</accession>
<feature type="domain" description="Glycolipid transfer protein" evidence="2">
    <location>
        <begin position="652"/>
        <end position="795"/>
    </location>
</feature>
<evidence type="ECO:0000313" key="3">
    <source>
        <dbReference type="EMBL" id="OXA52050.1"/>
    </source>
</evidence>
<dbReference type="GO" id="GO:1902388">
    <property type="term" value="F:ceramide 1-phosphate transfer activity"/>
    <property type="evidence" value="ECO:0007669"/>
    <property type="project" value="TreeGrafter"/>
</dbReference>
<dbReference type="STRING" id="158441.A0A226E446"/>
<sequence length="834" mass="96858">MSERKLERFSSTDHPTSMEWIEFKMGPEMESSITMSQLGRSRMDSVSRVAIRNIKPPQLDTNDPDQKKLIENLNQMEAKIWNYSDNKPAFLAKLNKNNPSDQRRALESIVKGNTSTSAENKRPIPPQHDPKDSQARSQNKNRQRILFNRTPAAQISVRDDDSSDSETDTFPSVDPDAVVTSPTEMKMIIKKTIELVDDMNKSVELAFHATRATARFLTYPTPSIPSDNYVFGHVRGWIWLIYKGLSTFNKNREDVPLEGLVPKLRTEMNKLANHASDLIHTFESFDAELKSLHDSVKKEAKYLKSQSVTWSAKMDSYFRYAEDLRLKNPLLLNVKEDRPFSSDWVFHPHPSKAELRPNFFHFQWVKSKRDWDNVEFEIRSDYSTRWHPYSSFSPQLQMEIVLHLIDHLSAILEEATNFVKINMRLTFDFDEIKCLRFAVAEINSVKNNQQTAEYIGDMTRQAKKLFEDHALLAEISQEFMEQLDLFVVTIDPCYESLKKQINPKADRLLSPLDHSKDRRKYACCGCFTKSSQDFLQVYGDCMEAVFLRTPISEETVERFFPKDHLILQHNNAVTAAEHDITSTSNRINQYGISEGYNSSLFDREIGRDPPTKVPKRLPKVRRKSVLNEQGFNLCVLVDLSEKVIRVKDGELDTEIYLQIFEQIRNFLQAFGSMFNFILSELTERLENLENRLYTQLSDYYESLEKMVEHEINSGIIESDPVICGTRAFQKVHIAFLFFTLFMDSLTRLEQYEGTSFACKSAYYKSYAKYHSWFIQKASMFSIYSIPSKIVMYNKVLPGKDVAEVDELLKEFVECGVRIYEHCENVFKQKQVNDL</sequence>
<dbReference type="GO" id="GO:0005829">
    <property type="term" value="C:cytosol"/>
    <property type="evidence" value="ECO:0007669"/>
    <property type="project" value="TreeGrafter"/>
</dbReference>
<protein>
    <submittedName>
        <fullName evidence="3">Ceramide-1-phosphate transfer protein</fullName>
    </submittedName>
</protein>
<dbReference type="Pfam" id="PF08718">
    <property type="entry name" value="GLTP"/>
    <property type="match status" value="1"/>
</dbReference>
<dbReference type="Proteomes" id="UP000198287">
    <property type="component" value="Unassembled WGS sequence"/>
</dbReference>
<gene>
    <name evidence="3" type="ORF">Fcan01_13667</name>
</gene>
<dbReference type="Gene3D" id="1.10.3520.10">
    <property type="entry name" value="Glycolipid transfer protein"/>
    <property type="match status" value="1"/>
</dbReference>